<comment type="subunit">
    <text evidence="9">Forms a complex with SecF. Part of the essential Sec protein translocation apparatus which comprises SecA, SecYEG and auxiliary proteins SecDF. Other proteins may also be involved.</text>
</comment>
<accession>A0A7V2AWG4</accession>
<dbReference type="Pfam" id="PF21760">
    <property type="entry name" value="SecD_1st"/>
    <property type="match status" value="1"/>
</dbReference>
<comment type="caution">
    <text evidence="9">Lacks conserved residue(s) required for the propagation of feature annotation.</text>
</comment>
<feature type="transmembrane region" description="Helical" evidence="9">
    <location>
        <begin position="520"/>
        <end position="544"/>
    </location>
</feature>
<name>A0A7V2AWG4_UNCEI</name>
<keyword evidence="5 9" id="KW-0653">Protein transport</keyword>
<dbReference type="InterPro" id="IPR022813">
    <property type="entry name" value="SecD/SecF_arch_bac"/>
</dbReference>
<dbReference type="GO" id="GO:0006605">
    <property type="term" value="P:protein targeting"/>
    <property type="evidence" value="ECO:0007669"/>
    <property type="project" value="UniProtKB-UniRule"/>
</dbReference>
<dbReference type="PANTHER" id="PTHR30081">
    <property type="entry name" value="PROTEIN-EXPORT MEMBRANE PROTEIN SEC"/>
    <property type="match status" value="1"/>
</dbReference>
<evidence type="ECO:0000256" key="4">
    <source>
        <dbReference type="ARBA" id="ARBA00022692"/>
    </source>
</evidence>
<evidence type="ECO:0000256" key="1">
    <source>
        <dbReference type="ARBA" id="ARBA00004651"/>
    </source>
</evidence>
<evidence type="ECO:0000259" key="12">
    <source>
        <dbReference type="Pfam" id="PF22599"/>
    </source>
</evidence>
<evidence type="ECO:0000256" key="7">
    <source>
        <dbReference type="ARBA" id="ARBA00023010"/>
    </source>
</evidence>
<dbReference type="Pfam" id="PF22599">
    <property type="entry name" value="SecDF_P1_head"/>
    <property type="match status" value="1"/>
</dbReference>
<feature type="transmembrane region" description="Helical" evidence="9">
    <location>
        <begin position="492"/>
        <end position="514"/>
    </location>
</feature>
<dbReference type="Gene3D" id="1.20.1640.10">
    <property type="entry name" value="Multidrug efflux transporter AcrB transmembrane domain"/>
    <property type="match status" value="1"/>
</dbReference>
<dbReference type="HAMAP" id="MF_01463_B">
    <property type="entry name" value="SecD_B"/>
    <property type="match status" value="1"/>
</dbReference>
<comment type="similarity">
    <text evidence="9">Belongs to the SecD/SecF family. SecD subfamily.</text>
</comment>
<dbReference type="EMBL" id="DSEC01000620">
    <property type="protein sequence ID" value="HER44512.1"/>
    <property type="molecule type" value="Genomic_DNA"/>
</dbReference>
<comment type="function">
    <text evidence="9">Part of the Sec protein translocase complex. Interacts with the SecYEG preprotein conducting channel. SecDF uses the proton motive force (PMF) to complete protein translocation after the ATP-dependent function of SecA.</text>
</comment>
<dbReference type="PANTHER" id="PTHR30081:SF1">
    <property type="entry name" value="PROTEIN TRANSLOCASE SUBUNIT SECD"/>
    <property type="match status" value="1"/>
</dbReference>
<keyword evidence="3 9" id="KW-1003">Cell membrane</keyword>
<dbReference type="GO" id="GO:0043952">
    <property type="term" value="P:protein transport by the Sec complex"/>
    <property type="evidence" value="ECO:0007669"/>
    <property type="project" value="UniProtKB-UniRule"/>
</dbReference>
<dbReference type="InterPro" id="IPR055344">
    <property type="entry name" value="SecD_SecF_C_bact"/>
</dbReference>
<comment type="caution">
    <text evidence="13">The sequence shown here is derived from an EMBL/GenBank/DDBJ whole genome shotgun (WGS) entry which is preliminary data.</text>
</comment>
<dbReference type="NCBIfam" id="TIGR00916">
    <property type="entry name" value="2A0604s01"/>
    <property type="match status" value="1"/>
</dbReference>
<feature type="domain" description="Protein export membrane protein SecD/SecF C-terminal" evidence="10">
    <location>
        <begin position="376"/>
        <end position="539"/>
    </location>
</feature>
<feature type="domain" description="SecDF P1 head subdomain" evidence="12">
    <location>
        <begin position="273"/>
        <end position="375"/>
    </location>
</feature>
<dbReference type="GO" id="GO:0065002">
    <property type="term" value="P:intracellular protein transmembrane transport"/>
    <property type="evidence" value="ECO:0007669"/>
    <property type="project" value="UniProtKB-UniRule"/>
</dbReference>
<evidence type="ECO:0000259" key="11">
    <source>
        <dbReference type="Pfam" id="PF21760"/>
    </source>
</evidence>
<dbReference type="InterPro" id="IPR001036">
    <property type="entry name" value="Acrflvin-R"/>
</dbReference>
<dbReference type="AlphaFoldDB" id="A0A7V2AWG4"/>
<sequence>MRFKGIIVLIILLGSVYFLYPTLRRVSMSAEELARLELEQPEKYDELIGESIKLGLDLSGGMHLVLEVDDSQLKDDEKADVVDRAREIIVNRVDQFGVAEPTIQKQGAKRILVQLPGLQDAERAKRLIGQTAMLEWRLIRQQQELAAVLTSLDRAFREVHADSLVEVEPAGADSAAAAGADSIPAMDSLLMRPLESMSIDVPLQTVDKDKPFTSMLVSFYRDWVLVAEENVPRVRRMLAAPEAQQAIPKDSEFFWDEEWMPMPEGGGRGKFLFLTAKDEVISGSNLVNANPQPNPETPNQLLVSFQFNRKGAREFARFTGENVGRYTAILLDGKVRSYPIMRTKIPDGQGVIEGSFTDQEARDLAIVLRAGALPADMFIIEERTVGPSLGSDSIRMGVRAALFGLLVVVLFMLIYYKISGIIATLALLFNLLILGGLLAYLGASLTLPGIAGIILTIGMAIDANVLIFERIREELRKAKTIRSSIDAGYDRAFTTILDANLTTLITAVVLWQFGTGPIKGFATTLSIGIVASMFTALVFSRLVFDLWTRSGRVKTLSI</sequence>
<evidence type="ECO:0000256" key="5">
    <source>
        <dbReference type="ARBA" id="ARBA00022927"/>
    </source>
</evidence>
<dbReference type="Proteomes" id="UP000886069">
    <property type="component" value="Unassembled WGS sequence"/>
</dbReference>
<gene>
    <name evidence="9 13" type="primary">secD</name>
    <name evidence="13" type="ORF">ENO08_08645</name>
</gene>
<feature type="transmembrane region" description="Helical" evidence="9">
    <location>
        <begin position="422"/>
        <end position="443"/>
    </location>
</feature>
<evidence type="ECO:0000256" key="6">
    <source>
        <dbReference type="ARBA" id="ARBA00022989"/>
    </source>
</evidence>
<proteinExistence type="inferred from homology"/>
<dbReference type="NCBIfam" id="TIGR01129">
    <property type="entry name" value="secD"/>
    <property type="match status" value="1"/>
</dbReference>
<feature type="transmembrane region" description="Helical" evidence="9">
    <location>
        <begin position="449"/>
        <end position="471"/>
    </location>
</feature>
<evidence type="ECO:0000256" key="9">
    <source>
        <dbReference type="HAMAP-Rule" id="MF_01463"/>
    </source>
</evidence>
<keyword evidence="7 9" id="KW-0811">Translocation</keyword>
<feature type="domain" description="Protein translocase subunit SecDF P1" evidence="11">
    <location>
        <begin position="82"/>
        <end position="139"/>
    </location>
</feature>
<dbReference type="GO" id="GO:0005886">
    <property type="term" value="C:plasma membrane"/>
    <property type="evidence" value="ECO:0007669"/>
    <property type="project" value="UniProtKB-SubCell"/>
</dbReference>
<dbReference type="FunFam" id="1.20.1640.10:FF:000004">
    <property type="entry name" value="Protein translocase subunit SecD"/>
    <property type="match status" value="1"/>
</dbReference>
<dbReference type="InterPro" id="IPR048634">
    <property type="entry name" value="SecD_SecF_C"/>
</dbReference>
<dbReference type="SUPFAM" id="SSF82866">
    <property type="entry name" value="Multidrug efflux transporter AcrB transmembrane domain"/>
    <property type="match status" value="1"/>
</dbReference>
<evidence type="ECO:0000256" key="8">
    <source>
        <dbReference type="ARBA" id="ARBA00023136"/>
    </source>
</evidence>
<keyword evidence="2 9" id="KW-0813">Transport</keyword>
<dbReference type="Gene3D" id="3.30.1360.200">
    <property type="match status" value="1"/>
</dbReference>
<evidence type="ECO:0000256" key="2">
    <source>
        <dbReference type="ARBA" id="ARBA00022448"/>
    </source>
</evidence>
<reference evidence="13" key="1">
    <citation type="journal article" date="2020" name="mSystems">
        <title>Genome- and Community-Level Interaction Insights into Carbon Utilization and Element Cycling Functions of Hydrothermarchaeota in Hydrothermal Sediment.</title>
        <authorList>
            <person name="Zhou Z."/>
            <person name="Liu Y."/>
            <person name="Xu W."/>
            <person name="Pan J."/>
            <person name="Luo Z.H."/>
            <person name="Li M."/>
        </authorList>
    </citation>
    <scope>NUCLEOTIDE SEQUENCE [LARGE SCALE GENOMIC DNA]</scope>
    <source>
        <strain evidence="13">SpSt-1233</strain>
    </source>
</reference>
<comment type="subcellular location">
    <subcellularLocation>
        <location evidence="1 9">Cell membrane</location>
        <topology evidence="1 9">Multi-pass membrane protein</topology>
    </subcellularLocation>
</comment>
<dbReference type="PRINTS" id="PR00702">
    <property type="entry name" value="ACRIFLAVINRP"/>
</dbReference>
<dbReference type="InterPro" id="IPR054384">
    <property type="entry name" value="SecDF_P1_head"/>
</dbReference>
<dbReference type="InterPro" id="IPR005791">
    <property type="entry name" value="SecD"/>
</dbReference>
<keyword evidence="8 9" id="KW-0472">Membrane</keyword>
<evidence type="ECO:0000259" key="10">
    <source>
        <dbReference type="Pfam" id="PF02355"/>
    </source>
</evidence>
<dbReference type="Gene3D" id="3.30.70.3220">
    <property type="match status" value="1"/>
</dbReference>
<evidence type="ECO:0000256" key="3">
    <source>
        <dbReference type="ARBA" id="ARBA00022475"/>
    </source>
</evidence>
<feature type="transmembrane region" description="Helical" evidence="9">
    <location>
        <begin position="396"/>
        <end position="415"/>
    </location>
</feature>
<organism evidence="13">
    <name type="scientific">Eiseniibacteriota bacterium</name>
    <dbReference type="NCBI Taxonomy" id="2212470"/>
    <lineage>
        <taxon>Bacteria</taxon>
        <taxon>Candidatus Eiseniibacteriota</taxon>
    </lineage>
</organism>
<dbReference type="GO" id="GO:0015450">
    <property type="term" value="F:protein-transporting ATPase activity"/>
    <property type="evidence" value="ECO:0007669"/>
    <property type="project" value="InterPro"/>
</dbReference>
<keyword evidence="6 9" id="KW-1133">Transmembrane helix</keyword>
<protein>
    <recommendedName>
        <fullName evidence="9">Protein translocase subunit SecD</fullName>
    </recommendedName>
</protein>
<keyword evidence="4 9" id="KW-0812">Transmembrane</keyword>
<evidence type="ECO:0000313" key="13">
    <source>
        <dbReference type="EMBL" id="HER44512.1"/>
    </source>
</evidence>
<dbReference type="InterPro" id="IPR048631">
    <property type="entry name" value="SecD_1st"/>
</dbReference>
<dbReference type="Pfam" id="PF02355">
    <property type="entry name" value="SecD_SecF_C"/>
    <property type="match status" value="1"/>
</dbReference>